<name>C8PN02_9SPIR</name>
<sequence>MYDFRPTESAHGIPTNPFVQKQHFRCRNCGKLFSAVNGTLQENGFEANPFTQSDEPSHFFKRLRKAVEHCPDCGGKLDEYLELL</sequence>
<comment type="caution">
    <text evidence="1">The sequence shown here is derived from an EMBL/GenBank/DDBJ whole genome shotgun (WGS) entry which is preliminary data.</text>
</comment>
<dbReference type="RefSeq" id="WP_006187916.1">
    <property type="nucleotide sequence ID" value="NZ_ACYH01000012.1"/>
</dbReference>
<dbReference type="EMBL" id="ACYH01000012">
    <property type="protein sequence ID" value="EEV21145.1"/>
    <property type="molecule type" value="Genomic_DNA"/>
</dbReference>
<evidence type="ECO:0000313" key="1">
    <source>
        <dbReference type="EMBL" id="EEV21145.1"/>
    </source>
</evidence>
<dbReference type="OrthoDB" id="2154174at2"/>
<gene>
    <name evidence="1" type="ORF">TREVI0001_1504</name>
</gene>
<dbReference type="Proteomes" id="UP000004509">
    <property type="component" value="Unassembled WGS sequence"/>
</dbReference>
<protein>
    <submittedName>
        <fullName evidence="1">Uncharacterized protein</fullName>
    </submittedName>
</protein>
<dbReference type="STRING" id="596324.TREVI0001_1504"/>
<evidence type="ECO:0000313" key="2">
    <source>
        <dbReference type="Proteomes" id="UP000004509"/>
    </source>
</evidence>
<organism evidence="1 2">
    <name type="scientific">Treponema vincentii ATCC 35580</name>
    <dbReference type="NCBI Taxonomy" id="596324"/>
    <lineage>
        <taxon>Bacteria</taxon>
        <taxon>Pseudomonadati</taxon>
        <taxon>Spirochaetota</taxon>
        <taxon>Spirochaetia</taxon>
        <taxon>Spirochaetales</taxon>
        <taxon>Treponemataceae</taxon>
        <taxon>Treponema</taxon>
    </lineage>
</organism>
<dbReference type="AlphaFoldDB" id="C8PN02"/>
<accession>C8PN02</accession>
<reference evidence="1 2" key="1">
    <citation type="submission" date="2009-07" db="EMBL/GenBank/DDBJ databases">
        <authorList>
            <person name="Madupu R."/>
            <person name="Sebastian Y."/>
            <person name="Durkin A.S."/>
            <person name="Torralba M."/>
            <person name="Methe B."/>
            <person name="Sutton G.G."/>
            <person name="Strausberg R.L."/>
            <person name="Nelson K.E."/>
        </authorList>
    </citation>
    <scope>NUCLEOTIDE SEQUENCE [LARGE SCALE GENOMIC DNA]</scope>
    <source>
        <strain evidence="1 2">ATCC 35580</strain>
    </source>
</reference>
<proteinExistence type="predicted"/>
<dbReference type="eggNOG" id="ENOG503288B">
    <property type="taxonomic scope" value="Bacteria"/>
</dbReference>